<gene>
    <name evidence="3" type="ORF">SAMN04487993_1008205</name>
</gene>
<feature type="compositionally biased region" description="Pro residues" evidence="1">
    <location>
        <begin position="114"/>
        <end position="125"/>
    </location>
</feature>
<feature type="region of interest" description="Disordered" evidence="1">
    <location>
        <begin position="81"/>
        <end position="129"/>
    </location>
</feature>
<dbReference type="InterPro" id="IPR036388">
    <property type="entry name" value="WH-like_DNA-bd_sf"/>
</dbReference>
<protein>
    <submittedName>
        <fullName evidence="3">MarR family protein</fullName>
    </submittedName>
</protein>
<dbReference type="Proteomes" id="UP000199093">
    <property type="component" value="Unassembled WGS sequence"/>
</dbReference>
<dbReference type="Pfam" id="PF12802">
    <property type="entry name" value="MarR_2"/>
    <property type="match status" value="1"/>
</dbReference>
<accession>A0A1G8MQ60</accession>
<name>A0A1G8MQ60_9RHOB</name>
<evidence type="ECO:0000256" key="1">
    <source>
        <dbReference type="SAM" id="MobiDB-lite"/>
    </source>
</evidence>
<keyword evidence="4" id="KW-1185">Reference proteome</keyword>
<dbReference type="InterPro" id="IPR036390">
    <property type="entry name" value="WH_DNA-bd_sf"/>
</dbReference>
<feature type="domain" description="HTH marR-type" evidence="2">
    <location>
        <begin position="26"/>
        <end position="76"/>
    </location>
</feature>
<dbReference type="STRING" id="555512.SAMN04487993_1008205"/>
<evidence type="ECO:0000313" key="3">
    <source>
        <dbReference type="EMBL" id="SDI70188.1"/>
    </source>
</evidence>
<dbReference type="RefSeq" id="WP_089846980.1">
    <property type="nucleotide sequence ID" value="NZ_FNEJ01000008.1"/>
</dbReference>
<dbReference type="SUPFAM" id="SSF46785">
    <property type="entry name" value="Winged helix' DNA-binding domain"/>
    <property type="match status" value="1"/>
</dbReference>
<reference evidence="3 4" key="1">
    <citation type="submission" date="2016-10" db="EMBL/GenBank/DDBJ databases">
        <authorList>
            <person name="de Groot N.N."/>
        </authorList>
    </citation>
    <scope>NUCLEOTIDE SEQUENCE [LARGE SCALE GENOMIC DNA]</scope>
    <source>
        <strain evidence="3 4">DSM 26424</strain>
    </source>
</reference>
<evidence type="ECO:0000259" key="2">
    <source>
        <dbReference type="Pfam" id="PF12802"/>
    </source>
</evidence>
<dbReference type="AlphaFoldDB" id="A0A1G8MQ60"/>
<organism evidence="3 4">
    <name type="scientific">Salipiger marinus</name>
    <dbReference type="NCBI Taxonomy" id="555512"/>
    <lineage>
        <taxon>Bacteria</taxon>
        <taxon>Pseudomonadati</taxon>
        <taxon>Pseudomonadota</taxon>
        <taxon>Alphaproteobacteria</taxon>
        <taxon>Rhodobacterales</taxon>
        <taxon>Roseobacteraceae</taxon>
        <taxon>Salipiger</taxon>
    </lineage>
</organism>
<proteinExistence type="predicted"/>
<evidence type="ECO:0000313" key="4">
    <source>
        <dbReference type="Proteomes" id="UP000199093"/>
    </source>
</evidence>
<sequence>MSPLVLHHALRADVPTAPRFVLVVMALHADHNARCALSLRELGEMAGLSPQGVSDALRRLQDAGHVILRSKGAGARASVYELAPPSQPPPVPGPVLLETDEPVPAPTRMESRPAPAPPDPPPVAPDPGALTSRHVRAVLEAARVDTSGEPELYWSRHDHLRDLQDILNRHGLTVSAACAALRAAPGSGRIRRLTALEAALKKGRA</sequence>
<dbReference type="Gene3D" id="1.10.10.10">
    <property type="entry name" value="Winged helix-like DNA-binding domain superfamily/Winged helix DNA-binding domain"/>
    <property type="match status" value="1"/>
</dbReference>
<dbReference type="EMBL" id="FNEJ01000008">
    <property type="protein sequence ID" value="SDI70188.1"/>
    <property type="molecule type" value="Genomic_DNA"/>
</dbReference>
<dbReference type="InterPro" id="IPR000835">
    <property type="entry name" value="HTH_MarR-typ"/>
</dbReference>